<organism evidence="1 2">
    <name type="scientific">Coprobacter secundus subsp. similis</name>
    <dbReference type="NCBI Taxonomy" id="2751153"/>
    <lineage>
        <taxon>Bacteria</taxon>
        <taxon>Pseudomonadati</taxon>
        <taxon>Bacteroidota</taxon>
        <taxon>Bacteroidia</taxon>
        <taxon>Bacteroidales</taxon>
        <taxon>Barnesiellaceae</taxon>
        <taxon>Coprobacter</taxon>
    </lineage>
</organism>
<evidence type="ECO:0000313" key="1">
    <source>
        <dbReference type="EMBL" id="BCI61748.1"/>
    </source>
</evidence>
<dbReference type="AlphaFoldDB" id="A0A7G1HUA6"/>
<sequence length="51" mass="5653">MKWWSSYVMDLPARGRAGRISAIMRVKPVADYGWVASAEGLFPVLVNTVKA</sequence>
<keyword evidence="2" id="KW-1185">Reference proteome</keyword>
<reference evidence="2" key="1">
    <citation type="submission" date="2020-07" db="EMBL/GenBank/DDBJ databases">
        <title>Complete genome sequencing of Coprobacter sp. strain 2CBH44.</title>
        <authorList>
            <person name="Sakamoto M."/>
            <person name="Murakami T."/>
            <person name="Mori H."/>
        </authorList>
    </citation>
    <scope>NUCLEOTIDE SEQUENCE [LARGE SCALE GENOMIC DNA]</scope>
    <source>
        <strain evidence="2">2CBH44</strain>
    </source>
</reference>
<gene>
    <name evidence="1" type="ORF">Cop2CBH44_01010</name>
</gene>
<proteinExistence type="predicted"/>
<dbReference type="Proteomes" id="UP000594042">
    <property type="component" value="Chromosome"/>
</dbReference>
<name>A0A7G1HUA6_9BACT</name>
<dbReference type="KEGG" id="copr:Cop2CBH44_01010"/>
<protein>
    <submittedName>
        <fullName evidence="1">Uncharacterized protein</fullName>
    </submittedName>
</protein>
<dbReference type="RefSeq" id="WP_021931117.1">
    <property type="nucleotide sequence ID" value="NZ_AP023322.1"/>
</dbReference>
<evidence type="ECO:0000313" key="2">
    <source>
        <dbReference type="Proteomes" id="UP000594042"/>
    </source>
</evidence>
<accession>A0A7G1HUA6</accession>
<dbReference type="EMBL" id="AP023322">
    <property type="protein sequence ID" value="BCI61748.1"/>
    <property type="molecule type" value="Genomic_DNA"/>
</dbReference>